<dbReference type="Proteomes" id="UP000503222">
    <property type="component" value="Chromosome"/>
</dbReference>
<proteinExistence type="predicted"/>
<gene>
    <name evidence="1" type="ORF">G7077_06525</name>
</gene>
<sequence length="112" mass="12534">MSYQRTKPLLATPPRSDGWTAKRHLRFLTVLLHTGNVRLAAECVGMTRESAYRLRSRDPHGLFAHIWKKAIALPAWPPESGEVDKGHTRITLDRLATEGSGDPRIFVTTSTS</sequence>
<evidence type="ECO:0000313" key="2">
    <source>
        <dbReference type="Proteomes" id="UP000503222"/>
    </source>
</evidence>
<keyword evidence="2" id="KW-1185">Reference proteome</keyword>
<evidence type="ECO:0008006" key="3">
    <source>
        <dbReference type="Google" id="ProtNLM"/>
    </source>
</evidence>
<accession>A0A6G7YPD3</accession>
<reference evidence="1 2" key="1">
    <citation type="submission" date="2020-03" db="EMBL/GenBank/DDBJ databases">
        <title>Sphingomonas sp. nov., isolated from fish.</title>
        <authorList>
            <person name="Hyun D.-W."/>
            <person name="Bae J.-W."/>
        </authorList>
    </citation>
    <scope>NUCLEOTIDE SEQUENCE [LARGE SCALE GENOMIC DNA]</scope>
    <source>
        <strain evidence="1 2">HDW15B</strain>
    </source>
</reference>
<evidence type="ECO:0000313" key="1">
    <source>
        <dbReference type="EMBL" id="QIK78599.1"/>
    </source>
</evidence>
<dbReference type="RefSeq" id="WP_166410992.1">
    <property type="nucleotide sequence ID" value="NZ_CP049869.1"/>
</dbReference>
<dbReference type="AlphaFoldDB" id="A0A6G7YPD3"/>
<organism evidence="1 2">
    <name type="scientific">Sphingomonas piscis</name>
    <dbReference type="NCBI Taxonomy" id="2714943"/>
    <lineage>
        <taxon>Bacteria</taxon>
        <taxon>Pseudomonadati</taxon>
        <taxon>Pseudomonadota</taxon>
        <taxon>Alphaproteobacteria</taxon>
        <taxon>Sphingomonadales</taxon>
        <taxon>Sphingomonadaceae</taxon>
        <taxon>Sphingomonas</taxon>
    </lineage>
</organism>
<protein>
    <recommendedName>
        <fullName evidence="3">LysR family transcriptional regulator</fullName>
    </recommendedName>
</protein>
<name>A0A6G7YPD3_9SPHN</name>
<dbReference type="EMBL" id="CP049869">
    <property type="protein sequence ID" value="QIK78599.1"/>
    <property type="molecule type" value="Genomic_DNA"/>
</dbReference>
<dbReference type="KEGG" id="spii:G7077_06525"/>